<dbReference type="EMBL" id="CQBM01000002">
    <property type="protein sequence ID" value="CNH90693.1"/>
    <property type="molecule type" value="Genomic_DNA"/>
</dbReference>
<evidence type="ECO:0000256" key="2">
    <source>
        <dbReference type="ARBA" id="ARBA00009984"/>
    </source>
</evidence>
<keyword evidence="6" id="KW-0488">Methylation</keyword>
<dbReference type="NCBIfam" id="TIGR01710">
    <property type="entry name" value="typeII_sec_gspG"/>
    <property type="match status" value="1"/>
</dbReference>
<comment type="caution">
    <text evidence="14">The sequence shown here is derived from an EMBL/GenBank/DDBJ whole genome shotgun (WGS) entry which is preliminary data.</text>
</comment>
<dbReference type="Pfam" id="PF07963">
    <property type="entry name" value="N_methyl"/>
    <property type="match status" value="1"/>
</dbReference>
<keyword evidence="10 12" id="KW-0472">Membrane</keyword>
<feature type="domain" description="Type II secretion system protein GspG C-terminal" evidence="13">
    <location>
        <begin position="40"/>
        <end position="145"/>
    </location>
</feature>
<keyword evidence="5" id="KW-1003">Cell membrane</keyword>
<evidence type="ECO:0000256" key="8">
    <source>
        <dbReference type="ARBA" id="ARBA00022692"/>
    </source>
</evidence>
<evidence type="ECO:0000256" key="4">
    <source>
        <dbReference type="ARBA" id="ARBA00020042"/>
    </source>
</evidence>
<dbReference type="GO" id="GO:0015627">
    <property type="term" value="C:type II protein secretion system complex"/>
    <property type="evidence" value="ECO:0007669"/>
    <property type="project" value="InterPro"/>
</dbReference>
<dbReference type="GO" id="GO:0015628">
    <property type="term" value="P:protein secretion by the type II secretion system"/>
    <property type="evidence" value="ECO:0007669"/>
    <property type="project" value="InterPro"/>
</dbReference>
<dbReference type="InterPro" id="IPR000983">
    <property type="entry name" value="Bac_GSPG_pilin"/>
</dbReference>
<proteinExistence type="inferred from homology"/>
<keyword evidence="9 12" id="KW-1133">Transmembrane helix</keyword>
<keyword evidence="8 12" id="KW-0812">Transmembrane</keyword>
<dbReference type="InterPro" id="IPR045584">
    <property type="entry name" value="Pilin-like"/>
</dbReference>
<protein>
    <recommendedName>
        <fullName evidence="4">Type II secretion system core protein G</fullName>
    </recommendedName>
</protein>
<dbReference type="InterPro" id="IPR013545">
    <property type="entry name" value="T2SS_protein-GspG_C"/>
</dbReference>
<name>A0AA36LN33_YERMO</name>
<feature type="transmembrane region" description="Helical" evidence="12">
    <location>
        <begin position="20"/>
        <end position="41"/>
    </location>
</feature>
<evidence type="ECO:0000256" key="1">
    <source>
        <dbReference type="ARBA" id="ARBA00004377"/>
    </source>
</evidence>
<dbReference type="PANTHER" id="PTHR30093:SF44">
    <property type="entry name" value="TYPE II SECRETION SYSTEM CORE PROTEIN G"/>
    <property type="match status" value="1"/>
</dbReference>
<evidence type="ECO:0000256" key="5">
    <source>
        <dbReference type="ARBA" id="ARBA00022475"/>
    </source>
</evidence>
<dbReference type="Gene3D" id="3.30.700.10">
    <property type="entry name" value="Glycoprotein, Type 4 Pilin"/>
    <property type="match status" value="1"/>
</dbReference>
<comment type="subunit">
    <text evidence="3">Type II secretion system is composed of four main components: the outer membrane complex, the inner membrane complex, the cytoplasmic secretion ATPase and the periplasm-spanning pseudopilus. Forms homomultimers.</text>
</comment>
<evidence type="ECO:0000256" key="3">
    <source>
        <dbReference type="ARBA" id="ARBA00011180"/>
    </source>
</evidence>
<evidence type="ECO:0000256" key="12">
    <source>
        <dbReference type="SAM" id="Phobius"/>
    </source>
</evidence>
<evidence type="ECO:0000313" key="14">
    <source>
        <dbReference type="EMBL" id="CNH90693.1"/>
    </source>
</evidence>
<comment type="function">
    <text evidence="11">Core component of the type II secretion system required for the energy-dependent secretion of extracellular factors such as proteases and toxins from the periplasm. Pseudopilin (pilin-like) protein that polymerizes to form the pseudopilus. Further polymerization triggers pseudopilus growth.</text>
</comment>
<dbReference type="Pfam" id="PF08334">
    <property type="entry name" value="T2SSG"/>
    <property type="match status" value="1"/>
</dbReference>
<evidence type="ECO:0000256" key="7">
    <source>
        <dbReference type="ARBA" id="ARBA00022519"/>
    </source>
</evidence>
<evidence type="ECO:0000313" key="15">
    <source>
        <dbReference type="Proteomes" id="UP000040841"/>
    </source>
</evidence>
<keyword evidence="7" id="KW-0997">Cell inner membrane</keyword>
<dbReference type="NCBIfam" id="TIGR02532">
    <property type="entry name" value="IV_pilin_GFxxxE"/>
    <property type="match status" value="1"/>
</dbReference>
<evidence type="ECO:0000256" key="9">
    <source>
        <dbReference type="ARBA" id="ARBA00022989"/>
    </source>
</evidence>
<dbReference type="SUPFAM" id="SSF54523">
    <property type="entry name" value="Pili subunits"/>
    <property type="match status" value="1"/>
</dbReference>
<reference evidence="14 15" key="1">
    <citation type="submission" date="2015-03" db="EMBL/GenBank/DDBJ databases">
        <authorList>
            <consortium name="Pathogen Informatics"/>
            <person name="Murphy D."/>
        </authorList>
    </citation>
    <scope>NUCLEOTIDE SEQUENCE [LARGE SCALE GENOMIC DNA]</scope>
    <source>
        <strain evidence="14 15">FE82747</strain>
    </source>
</reference>
<dbReference type="InterPro" id="IPR010054">
    <property type="entry name" value="Type2_sec_GspG"/>
</dbReference>
<dbReference type="GO" id="GO:0005886">
    <property type="term" value="C:plasma membrane"/>
    <property type="evidence" value="ECO:0007669"/>
    <property type="project" value="UniProtKB-SubCell"/>
</dbReference>
<comment type="subcellular location">
    <subcellularLocation>
        <location evidence="1">Cell inner membrane</location>
        <topology evidence="1">Single-pass membrane protein</topology>
    </subcellularLocation>
</comment>
<evidence type="ECO:0000256" key="6">
    <source>
        <dbReference type="ARBA" id="ARBA00022481"/>
    </source>
</evidence>
<evidence type="ECO:0000256" key="10">
    <source>
        <dbReference type="ARBA" id="ARBA00023136"/>
    </source>
</evidence>
<gene>
    <name evidence="14" type="primary">yst1G</name>
    <name evidence="14" type="ORF">ERS008502_01705</name>
</gene>
<comment type="similarity">
    <text evidence="2">Belongs to the GSP G family.</text>
</comment>
<evidence type="ECO:0000259" key="13">
    <source>
        <dbReference type="Pfam" id="PF08334"/>
    </source>
</evidence>
<dbReference type="RefSeq" id="WP_049678398.1">
    <property type="nucleotide sequence ID" value="NZ_CABMMJ010000002.1"/>
</dbReference>
<dbReference type="PROSITE" id="PS00409">
    <property type="entry name" value="PROKAR_NTER_METHYL"/>
    <property type="match status" value="1"/>
</dbReference>
<dbReference type="AlphaFoldDB" id="A0AA36LN33"/>
<sequence length="155" mass="16973">MKNQPAKLARHSAQGGFTLLEIMVVIVILGVLASLTIPSLMGNKDRADRQKAVSDVVTLENALDMYKLDNSRYPSTEQSLKALIIKPTIAPIPRNYRIEGYIRRLPSDPWGNAYQLTSPGEHGAIDIYSIGPDGVPQSDDDINNWDIGADGGEQQ</sequence>
<accession>A0AA36LN33</accession>
<dbReference type="PRINTS" id="PR00813">
    <property type="entry name" value="BCTERIALGSPG"/>
</dbReference>
<organism evidence="14 15">
    <name type="scientific">Yersinia mollaretii</name>
    <dbReference type="NCBI Taxonomy" id="33060"/>
    <lineage>
        <taxon>Bacteria</taxon>
        <taxon>Pseudomonadati</taxon>
        <taxon>Pseudomonadota</taxon>
        <taxon>Gammaproteobacteria</taxon>
        <taxon>Enterobacterales</taxon>
        <taxon>Yersiniaceae</taxon>
        <taxon>Yersinia</taxon>
    </lineage>
</organism>
<dbReference type="PANTHER" id="PTHR30093">
    <property type="entry name" value="GENERAL SECRETION PATHWAY PROTEIN G"/>
    <property type="match status" value="1"/>
</dbReference>
<dbReference type="Proteomes" id="UP000040841">
    <property type="component" value="Unassembled WGS sequence"/>
</dbReference>
<dbReference type="InterPro" id="IPR012902">
    <property type="entry name" value="N_methyl_site"/>
</dbReference>
<evidence type="ECO:0000256" key="11">
    <source>
        <dbReference type="ARBA" id="ARBA00045631"/>
    </source>
</evidence>